<accession>A0A3P3XIZ5</accession>
<dbReference type="InterPro" id="IPR015590">
    <property type="entry name" value="Aldehyde_DH_dom"/>
</dbReference>
<protein>
    <submittedName>
        <fullName evidence="3">Acetaldehyde dehydrogenase</fullName>
        <ecNumber evidence="3">1.2.1.10</ecNumber>
    </submittedName>
</protein>
<organism evidence="3">
    <name type="scientific">uncultured spirochete</name>
    <dbReference type="NCBI Taxonomy" id="156406"/>
    <lineage>
        <taxon>Bacteria</taxon>
        <taxon>Pseudomonadati</taxon>
        <taxon>Spirochaetota</taxon>
        <taxon>Spirochaetia</taxon>
        <taxon>Spirochaetales</taxon>
        <taxon>environmental samples</taxon>
    </lineage>
</organism>
<dbReference type="SUPFAM" id="SSF53720">
    <property type="entry name" value="ALDH-like"/>
    <property type="match status" value="1"/>
</dbReference>
<proteinExistence type="predicted"/>
<sequence length="496" mass="52486">MTEIFDADLVSIQEARRLANAAKEAQKKWAGASQEEVDRVCAAMAEAGAAAAEKLARLAVEETGFGVVEHKVLKNLLTSRDLWTAIRDVKTVGIIGRDESRGLVRIANPMGVVVALIPSTNPTSTAFFKTMIAVKARDAIVVAPHPSAVRCTFEATRVMAEAAVKAGAPEGLIACMEHVSLQGTDALMRHKATSLILATGGTPMVRAAHSVGKPAYGVGPGNVPCYIDRSADLPQAARLLVASKAFDHSVICATEQAAVVDKPIAGRFAELVQAEGAYFVSESEANALRRYLFKPDGAINPTAVGKSPQVLAKAAGFSVPDSARILIARLSKVGPEEPLSREKLTTVLGWYEVDGWREGCNRSLELIHFGGEGHSIALHARDEAVITAFGLEKPVHRIVVNTMSSLGAVGVTTGIAPSMTLGPGGVGGAITGDNISVQHLFTVKNIVYGLRDAPAPAMTDGTDFEHLHAPRTTVSAEEIEQIAQRVLAELQNRHVQ</sequence>
<dbReference type="GO" id="GO:0008774">
    <property type="term" value="F:acetaldehyde dehydrogenase (acetylating) activity"/>
    <property type="evidence" value="ECO:0007669"/>
    <property type="project" value="UniProtKB-EC"/>
</dbReference>
<dbReference type="Pfam" id="PF00171">
    <property type="entry name" value="Aldedh"/>
    <property type="match status" value="1"/>
</dbReference>
<dbReference type="InterPro" id="IPR016162">
    <property type="entry name" value="Ald_DH_N"/>
</dbReference>
<dbReference type="CDD" id="cd07122">
    <property type="entry name" value="ALDH_F20_ACDH"/>
    <property type="match status" value="1"/>
</dbReference>
<evidence type="ECO:0000256" key="1">
    <source>
        <dbReference type="ARBA" id="ARBA00023002"/>
    </source>
</evidence>
<dbReference type="EC" id="1.2.1.10" evidence="3"/>
<gene>
    <name evidence="3" type="ORF">SPIROBIBN47_250096</name>
</gene>
<dbReference type="AlphaFoldDB" id="A0A3P3XIZ5"/>
<keyword evidence="1 3" id="KW-0560">Oxidoreductase</keyword>
<dbReference type="Gene3D" id="3.40.309.10">
    <property type="entry name" value="Aldehyde Dehydrogenase, Chain A, domain 2"/>
    <property type="match status" value="1"/>
</dbReference>
<reference evidence="3" key="1">
    <citation type="submission" date="2017-02" db="EMBL/GenBank/DDBJ databases">
        <authorList>
            <person name="Regsiter A."/>
            <person name="William W."/>
        </authorList>
    </citation>
    <scope>NUCLEOTIDE SEQUENCE</scope>
    <source>
        <strain evidence="3">Bib</strain>
    </source>
</reference>
<dbReference type="InterPro" id="IPR016161">
    <property type="entry name" value="Ald_DH/histidinol_DH"/>
</dbReference>
<evidence type="ECO:0000313" key="3">
    <source>
        <dbReference type="EMBL" id="SLM12595.1"/>
    </source>
</evidence>
<dbReference type="Gene3D" id="3.40.605.10">
    <property type="entry name" value="Aldehyde Dehydrogenase, Chain A, domain 1"/>
    <property type="match status" value="1"/>
</dbReference>
<name>A0A3P3XIZ5_9SPIR</name>
<dbReference type="EMBL" id="FWDM01000018">
    <property type="protein sequence ID" value="SLM12595.1"/>
    <property type="molecule type" value="Genomic_DNA"/>
</dbReference>
<dbReference type="InterPro" id="IPR016163">
    <property type="entry name" value="Ald_DH_C"/>
</dbReference>
<feature type="domain" description="Aldehyde dehydrogenase" evidence="2">
    <location>
        <begin position="11"/>
        <end position="274"/>
    </location>
</feature>
<evidence type="ECO:0000259" key="2">
    <source>
        <dbReference type="Pfam" id="PF00171"/>
    </source>
</evidence>
<dbReference type="PANTHER" id="PTHR11699">
    <property type="entry name" value="ALDEHYDE DEHYDROGENASE-RELATED"/>
    <property type="match status" value="1"/>
</dbReference>